<sequence length="65" mass="7043">MDAYGENISVVAMSEKPCAYSINHVLAGGTQHADRQTEMVSIICMNLMKFLNLNVISSLLSPSPT</sequence>
<name>A0A426Y6N2_ENSVE</name>
<proteinExistence type="predicted"/>
<dbReference type="EMBL" id="AMZH03014567">
    <property type="protein sequence ID" value="RRT47416.1"/>
    <property type="molecule type" value="Genomic_DNA"/>
</dbReference>
<evidence type="ECO:0000313" key="2">
    <source>
        <dbReference type="Proteomes" id="UP000287651"/>
    </source>
</evidence>
<dbReference type="AlphaFoldDB" id="A0A426Y6N2"/>
<dbReference type="Proteomes" id="UP000287651">
    <property type="component" value="Unassembled WGS sequence"/>
</dbReference>
<reference evidence="1 2" key="1">
    <citation type="journal article" date="2014" name="Agronomy (Basel)">
        <title>A Draft Genome Sequence for Ensete ventricosum, the Drought-Tolerant Tree Against Hunger.</title>
        <authorList>
            <person name="Harrison J."/>
            <person name="Moore K.A."/>
            <person name="Paszkiewicz K."/>
            <person name="Jones T."/>
            <person name="Grant M."/>
            <person name="Ambacheew D."/>
            <person name="Muzemil S."/>
            <person name="Studholme D.J."/>
        </authorList>
    </citation>
    <scope>NUCLEOTIDE SEQUENCE [LARGE SCALE GENOMIC DNA]</scope>
</reference>
<accession>A0A426Y6N2</accession>
<gene>
    <name evidence="1" type="ORF">B296_00051002</name>
</gene>
<protein>
    <submittedName>
        <fullName evidence="1">Uncharacterized protein</fullName>
    </submittedName>
</protein>
<organism evidence="1 2">
    <name type="scientific">Ensete ventricosum</name>
    <name type="common">Abyssinian banana</name>
    <name type="synonym">Musa ensete</name>
    <dbReference type="NCBI Taxonomy" id="4639"/>
    <lineage>
        <taxon>Eukaryota</taxon>
        <taxon>Viridiplantae</taxon>
        <taxon>Streptophyta</taxon>
        <taxon>Embryophyta</taxon>
        <taxon>Tracheophyta</taxon>
        <taxon>Spermatophyta</taxon>
        <taxon>Magnoliopsida</taxon>
        <taxon>Liliopsida</taxon>
        <taxon>Zingiberales</taxon>
        <taxon>Musaceae</taxon>
        <taxon>Ensete</taxon>
    </lineage>
</organism>
<evidence type="ECO:0000313" key="1">
    <source>
        <dbReference type="EMBL" id="RRT47416.1"/>
    </source>
</evidence>
<comment type="caution">
    <text evidence="1">The sequence shown here is derived from an EMBL/GenBank/DDBJ whole genome shotgun (WGS) entry which is preliminary data.</text>
</comment>